<dbReference type="PANTHER" id="PTHR43685">
    <property type="entry name" value="GLYCOSYLTRANSFERASE"/>
    <property type="match status" value="1"/>
</dbReference>
<name>A0A137RFZ9_9FLAO</name>
<evidence type="ECO:0000313" key="3">
    <source>
        <dbReference type="EMBL" id="KXN98417.1"/>
    </source>
</evidence>
<dbReference type="EMBL" id="JRWG01000007">
    <property type="protein sequence ID" value="KXN98417.1"/>
    <property type="molecule type" value="Genomic_DNA"/>
</dbReference>
<organism evidence="3 4">
    <name type="scientific">Aequorivita aquimaris</name>
    <dbReference type="NCBI Taxonomy" id="1548749"/>
    <lineage>
        <taxon>Bacteria</taxon>
        <taxon>Pseudomonadati</taxon>
        <taxon>Bacteroidota</taxon>
        <taxon>Flavobacteriia</taxon>
        <taxon>Flavobacteriales</taxon>
        <taxon>Flavobacteriaceae</taxon>
        <taxon>Aequorivita</taxon>
    </lineage>
</organism>
<dbReference type="Gene3D" id="3.90.550.10">
    <property type="entry name" value="Spore Coat Polysaccharide Biosynthesis Protein SpsA, Chain A"/>
    <property type="match status" value="1"/>
</dbReference>
<keyword evidence="1" id="KW-0812">Transmembrane</keyword>
<dbReference type="Pfam" id="PF00535">
    <property type="entry name" value="Glycos_transf_2"/>
    <property type="match status" value="1"/>
</dbReference>
<dbReference type="RefSeq" id="WP_062622710.1">
    <property type="nucleotide sequence ID" value="NZ_JRWG01000007.1"/>
</dbReference>
<dbReference type="InterPro" id="IPR001173">
    <property type="entry name" value="Glyco_trans_2-like"/>
</dbReference>
<protein>
    <submittedName>
        <fullName evidence="3">Glycosyl transferase family 2</fullName>
    </submittedName>
</protein>
<keyword evidence="3" id="KW-0808">Transferase</keyword>
<gene>
    <name evidence="3" type="ORF">LS48_11775</name>
</gene>
<evidence type="ECO:0000256" key="1">
    <source>
        <dbReference type="SAM" id="Phobius"/>
    </source>
</evidence>
<reference evidence="3 4" key="2">
    <citation type="journal article" date="2016" name="Int. J. Syst. Evol. Microbiol.">
        <title>Vitellibacter aquimaris sp. nov., a marine bacterium isolated from seawater.</title>
        <authorList>
            <person name="Thevarajoo S."/>
            <person name="Selvaratnam C."/>
            <person name="Goh K.M."/>
            <person name="Hong K.W."/>
            <person name="Chan X.Y."/>
            <person name="Chan K.G."/>
            <person name="Chong C.S."/>
        </authorList>
    </citation>
    <scope>NUCLEOTIDE SEQUENCE [LARGE SCALE GENOMIC DNA]</scope>
    <source>
        <strain evidence="3 4">D-24</strain>
    </source>
</reference>
<dbReference type="Proteomes" id="UP000070138">
    <property type="component" value="Unassembled WGS sequence"/>
</dbReference>
<keyword evidence="1" id="KW-1133">Transmembrane helix</keyword>
<dbReference type="InterPro" id="IPR050834">
    <property type="entry name" value="Glycosyltransf_2"/>
</dbReference>
<dbReference type="GO" id="GO:0016740">
    <property type="term" value="F:transferase activity"/>
    <property type="evidence" value="ECO:0007669"/>
    <property type="project" value="UniProtKB-KW"/>
</dbReference>
<keyword evidence="1" id="KW-0472">Membrane</keyword>
<dbReference type="InterPro" id="IPR029044">
    <property type="entry name" value="Nucleotide-diphossugar_trans"/>
</dbReference>
<evidence type="ECO:0000259" key="2">
    <source>
        <dbReference type="Pfam" id="PF00535"/>
    </source>
</evidence>
<keyword evidence="4" id="KW-1185">Reference proteome</keyword>
<dbReference type="PANTHER" id="PTHR43685:SF2">
    <property type="entry name" value="GLYCOSYLTRANSFERASE 2-LIKE DOMAIN-CONTAINING PROTEIN"/>
    <property type="match status" value="1"/>
</dbReference>
<accession>A0A137RFZ9</accession>
<dbReference type="STRING" id="1548749.LS48_11775"/>
<feature type="transmembrane region" description="Helical" evidence="1">
    <location>
        <begin position="403"/>
        <end position="424"/>
    </location>
</feature>
<dbReference type="PATRIC" id="fig|1548749.3.peg.2466"/>
<proteinExistence type="predicted"/>
<dbReference type="AlphaFoldDB" id="A0A137RFZ9"/>
<dbReference type="CDD" id="cd00761">
    <property type="entry name" value="Glyco_tranf_GTA_type"/>
    <property type="match status" value="1"/>
</dbReference>
<reference evidence="4" key="1">
    <citation type="submission" date="2014-10" db="EMBL/GenBank/DDBJ databases">
        <title>Genome sequencing of Vitellibacter sp. D-24.</title>
        <authorList>
            <person name="Thevarajoo S."/>
            <person name="Selvaratnam C."/>
            <person name="Goh K.M."/>
            <person name="Chong C.S."/>
        </authorList>
    </citation>
    <scope>NUCLEOTIDE SEQUENCE [LARGE SCALE GENOMIC DNA]</scope>
    <source>
        <strain evidence="4">D-24</strain>
    </source>
</reference>
<dbReference type="OrthoDB" id="1326385at2"/>
<comment type="caution">
    <text evidence="3">The sequence shown here is derived from an EMBL/GenBank/DDBJ whole genome shotgun (WGS) entry which is preliminary data.</text>
</comment>
<feature type="domain" description="Glycosyltransferase 2-like" evidence="2">
    <location>
        <begin position="153"/>
        <end position="270"/>
    </location>
</feature>
<evidence type="ECO:0000313" key="4">
    <source>
        <dbReference type="Proteomes" id="UP000070138"/>
    </source>
</evidence>
<dbReference type="SUPFAM" id="SSF53448">
    <property type="entry name" value="Nucleotide-diphospho-sugar transferases"/>
    <property type="match status" value="1"/>
</dbReference>
<sequence length="446" mass="52553">MLFQFLKYLQPTHYFQLYRKDGTSIFPKYIQLSEEILAQLQPEPNFKSEKASEYDLSWQAVNKGYIGNAEVYTSFEKVPLVDEYRFLRKYFHPVWVFYVLMLRLFSFKNPLREIIAWKKSSDVKRSNYQLHPIIYSEWYSFQSSLVSQNPLVSIVIPTLNRYEYLKDVLEDLEKQEYTNFEVIIVDQSTPFQADFYKKFNLEIQLVQQTERALWLARNHAIEISKGEYILLFDDDSRVEPNWITNHLKCLDFFKAEISSGISISAVGAEVPKNYSYFRISDQIDTGNVLIRKQVFKEIGLFDRQFEKQRMGDGEFGLRAYLSGFRNISNPYAGRIHLKVGSGGLREMGSWDAFRPKKLFAPRPIPSVLYLYRKYFGRKRSLLAILRSVPQSIIPYRYKKNKKMLALGMLISLFLFPFVLLQVYISWRLATKKLREGAMIEELSTDS</sequence>